<dbReference type="PANTHER" id="PTHR34039">
    <property type="entry name" value="UPF0102 PROTEIN YRAN"/>
    <property type="match status" value="1"/>
</dbReference>
<dbReference type="Gene3D" id="3.40.1350.10">
    <property type="match status" value="1"/>
</dbReference>
<sequence>MKDIGVLGEELTSRWLELQDYDLLQQNWRCRWGEIDIIAQDRDNQAIAFVEVKTRSKNNWDEGGLLAVDAIKQGKMIKTASLFLAKYPLLGELPCRFDLALVGYTKLMPISKNIDAEIDLQNITRLAIGQPIIIEQYQLTIKKYLQSAFEL</sequence>
<organism evidence="3 4">
    <name type="scientific">Waterburya agarophytonicola KI4</name>
    <dbReference type="NCBI Taxonomy" id="2874699"/>
    <lineage>
        <taxon>Bacteria</taxon>
        <taxon>Bacillati</taxon>
        <taxon>Cyanobacteriota</taxon>
        <taxon>Cyanophyceae</taxon>
        <taxon>Pleurocapsales</taxon>
        <taxon>Hyellaceae</taxon>
        <taxon>Waterburya</taxon>
        <taxon>Waterburya agarophytonicola</taxon>
    </lineage>
</organism>
<dbReference type="InterPro" id="IPR011856">
    <property type="entry name" value="tRNA_endonuc-like_dom_sf"/>
</dbReference>
<dbReference type="CDD" id="cd20736">
    <property type="entry name" value="PoNe_Nuclease"/>
    <property type="match status" value="1"/>
</dbReference>
<evidence type="ECO:0000313" key="4">
    <source>
        <dbReference type="Proteomes" id="UP000729733"/>
    </source>
</evidence>
<keyword evidence="4" id="KW-1185">Reference proteome</keyword>
<dbReference type="NCBIfam" id="TIGR00252">
    <property type="entry name" value="YraN family protein"/>
    <property type="match status" value="1"/>
</dbReference>
<evidence type="ECO:0000256" key="1">
    <source>
        <dbReference type="ARBA" id="ARBA00006738"/>
    </source>
</evidence>
<dbReference type="InterPro" id="IPR003509">
    <property type="entry name" value="UPF0102_YraN-like"/>
</dbReference>
<dbReference type="AlphaFoldDB" id="A0A964FDT7"/>
<dbReference type="HAMAP" id="MF_00048">
    <property type="entry name" value="UPF0102"/>
    <property type="match status" value="1"/>
</dbReference>
<dbReference type="SUPFAM" id="SSF52980">
    <property type="entry name" value="Restriction endonuclease-like"/>
    <property type="match status" value="1"/>
</dbReference>
<accession>A0A964FDT7</accession>
<evidence type="ECO:0000256" key="2">
    <source>
        <dbReference type="HAMAP-Rule" id="MF_00048"/>
    </source>
</evidence>
<dbReference type="Proteomes" id="UP000729733">
    <property type="component" value="Unassembled WGS sequence"/>
</dbReference>
<dbReference type="GO" id="GO:0003676">
    <property type="term" value="F:nucleic acid binding"/>
    <property type="evidence" value="ECO:0007669"/>
    <property type="project" value="InterPro"/>
</dbReference>
<gene>
    <name evidence="3" type="ORF">I4641_03215</name>
</gene>
<reference evidence="3" key="1">
    <citation type="journal article" date="2021" name="Antonie Van Leeuwenhoek">
        <title>Draft genome and description of Waterburya agarophytonicola gen. nov. sp. nov. (Pleurocapsales, Cyanobacteria): a seaweed symbiont.</title>
        <authorList>
            <person name="Bonthond G."/>
            <person name="Shalygin S."/>
            <person name="Bayer T."/>
            <person name="Weinberger F."/>
        </authorList>
    </citation>
    <scope>NUCLEOTIDE SEQUENCE</scope>
    <source>
        <strain evidence="3">KI4</strain>
    </source>
</reference>
<dbReference type="Pfam" id="PF02021">
    <property type="entry name" value="UPF0102"/>
    <property type="match status" value="1"/>
</dbReference>
<protein>
    <recommendedName>
        <fullName evidence="2">UPF0102 protein I4641_03215</fullName>
    </recommendedName>
</protein>
<comment type="similarity">
    <text evidence="1 2">Belongs to the UPF0102 family.</text>
</comment>
<name>A0A964FDT7_9CYAN</name>
<dbReference type="RefSeq" id="WP_229639025.1">
    <property type="nucleotide sequence ID" value="NZ_JADWDC010000005.1"/>
</dbReference>
<dbReference type="EMBL" id="JADWDC010000005">
    <property type="protein sequence ID" value="MCC0175990.1"/>
    <property type="molecule type" value="Genomic_DNA"/>
</dbReference>
<proteinExistence type="inferred from homology"/>
<evidence type="ECO:0000313" key="3">
    <source>
        <dbReference type="EMBL" id="MCC0175990.1"/>
    </source>
</evidence>
<comment type="caution">
    <text evidence="3">The sequence shown here is derived from an EMBL/GenBank/DDBJ whole genome shotgun (WGS) entry which is preliminary data.</text>
</comment>
<dbReference type="PANTHER" id="PTHR34039:SF1">
    <property type="entry name" value="UPF0102 PROTEIN YRAN"/>
    <property type="match status" value="1"/>
</dbReference>
<dbReference type="InterPro" id="IPR011335">
    <property type="entry name" value="Restrct_endonuc-II-like"/>
</dbReference>